<evidence type="ECO:0000313" key="2">
    <source>
        <dbReference type="Proteomes" id="UP001149860"/>
    </source>
</evidence>
<sequence length="402" mass="46230">MNNKNSIRSIDDIFNDPDVNDFLKVKPKHSSDSYDPLIEGFQEINKWVSEHDGHEPQKLSDYSQIKQRKLASRLKGIRSDPERRARLLPYDVNGLLKNSENIQDIIKKEKKDFSSVDDIIADDSVIFSENTITSSVNKLFDTKKLKEVQRERENRPEVVSQRRVMKDFDKYRGMFKKVQAEISSGQRKLIPFKNYELLSKHFYVLKGQLLYIDEISEEVELSDKSGRKTDARMHVIYENGTENSPTRNGLAASLYGSERQGRIVTEIENGIELRSEDHVTGSIYILKSLSDNPQIKKIKSEGPLYKVGFTKGSVQKRIANAENEPTYLYGPVQIVGELKVININAESLETALHHALKQYRLNVDITVGNGRIVQPREWFVVDFDKIQNIAQDIVMRLQAEQE</sequence>
<dbReference type="EMBL" id="CP168151">
    <property type="protein sequence ID" value="XFD40152.1"/>
    <property type="molecule type" value="Genomic_DNA"/>
</dbReference>
<evidence type="ECO:0000313" key="1">
    <source>
        <dbReference type="EMBL" id="XFD40152.1"/>
    </source>
</evidence>
<proteinExistence type="predicted"/>
<accession>A0ACD5DFI8</accession>
<name>A0ACD5DFI8_9LACO</name>
<organism evidence="1 2">
    <name type="scientific">Lentilactobacillus terminaliae</name>
    <dbReference type="NCBI Taxonomy" id="3003483"/>
    <lineage>
        <taxon>Bacteria</taxon>
        <taxon>Bacillati</taxon>
        <taxon>Bacillota</taxon>
        <taxon>Bacilli</taxon>
        <taxon>Lactobacillales</taxon>
        <taxon>Lactobacillaceae</taxon>
        <taxon>Lentilactobacillus</taxon>
    </lineage>
</organism>
<keyword evidence="2" id="KW-1185">Reference proteome</keyword>
<gene>
    <name evidence="1" type="ORF">O0236_002225</name>
</gene>
<dbReference type="Proteomes" id="UP001149860">
    <property type="component" value="Chromosome"/>
</dbReference>
<reference evidence="1" key="1">
    <citation type="submission" date="2024-08" db="EMBL/GenBank/DDBJ databases">
        <title>Lentilactobacillus sp. nov., isolated from tree bark.</title>
        <authorList>
            <person name="Phuengjayaem S."/>
            <person name="Tanasupawat S."/>
        </authorList>
    </citation>
    <scope>NUCLEOTIDE SEQUENCE</scope>
    <source>
        <strain evidence="1">SPB1-3</strain>
    </source>
</reference>
<protein>
    <submittedName>
        <fullName evidence="1">GIY-YIG nuclease family protein</fullName>
    </submittedName>
</protein>